<proteinExistence type="predicted"/>
<keyword evidence="3" id="KW-0862">Zinc</keyword>
<accession>A0A024GL79</accession>
<keyword evidence="1" id="KW-0479">Metal-binding</keyword>
<dbReference type="InterPro" id="IPR013083">
    <property type="entry name" value="Znf_RING/FYVE/PHD"/>
</dbReference>
<dbReference type="Proteomes" id="UP000053237">
    <property type="component" value="Unassembled WGS sequence"/>
</dbReference>
<dbReference type="Gene3D" id="3.30.40.10">
    <property type="entry name" value="Zinc/RING finger domain, C3HC4 (zinc finger)"/>
    <property type="match status" value="1"/>
</dbReference>
<dbReference type="SUPFAM" id="SSF57850">
    <property type="entry name" value="RING/U-box"/>
    <property type="match status" value="1"/>
</dbReference>
<dbReference type="InterPro" id="IPR001841">
    <property type="entry name" value="Znf_RING"/>
</dbReference>
<comment type="caution">
    <text evidence="6">The sequence shown here is derived from an EMBL/GenBank/DDBJ whole genome shotgun (WGS) entry which is preliminary data.</text>
</comment>
<evidence type="ECO:0000313" key="7">
    <source>
        <dbReference type="Proteomes" id="UP000053237"/>
    </source>
</evidence>
<name>A0A024GL79_9STRA</name>
<dbReference type="InParanoid" id="A0A024GL79"/>
<keyword evidence="2 4" id="KW-0863">Zinc-finger</keyword>
<organism evidence="6 7">
    <name type="scientific">Albugo candida</name>
    <dbReference type="NCBI Taxonomy" id="65357"/>
    <lineage>
        <taxon>Eukaryota</taxon>
        <taxon>Sar</taxon>
        <taxon>Stramenopiles</taxon>
        <taxon>Oomycota</taxon>
        <taxon>Peronosporomycetes</taxon>
        <taxon>Albuginales</taxon>
        <taxon>Albuginaceae</taxon>
        <taxon>Albugo</taxon>
    </lineage>
</organism>
<dbReference type="OrthoDB" id="4348522at2759"/>
<evidence type="ECO:0000256" key="1">
    <source>
        <dbReference type="ARBA" id="ARBA00022723"/>
    </source>
</evidence>
<feature type="domain" description="RING-type" evidence="5">
    <location>
        <begin position="235"/>
        <end position="288"/>
    </location>
</feature>
<evidence type="ECO:0000256" key="2">
    <source>
        <dbReference type="ARBA" id="ARBA00022771"/>
    </source>
</evidence>
<dbReference type="STRING" id="65357.A0A024GL79"/>
<gene>
    <name evidence="6" type="ORF">BN9_080650</name>
</gene>
<dbReference type="PANTHER" id="PTHR15710">
    <property type="entry name" value="E3 UBIQUITIN-PROTEIN LIGASE PRAJA"/>
    <property type="match status" value="1"/>
</dbReference>
<evidence type="ECO:0000259" key="5">
    <source>
        <dbReference type="PROSITE" id="PS50089"/>
    </source>
</evidence>
<dbReference type="SMART" id="SM00184">
    <property type="entry name" value="RING"/>
    <property type="match status" value="1"/>
</dbReference>
<protein>
    <recommendedName>
        <fullName evidence="5">RING-type domain-containing protein</fullName>
    </recommendedName>
</protein>
<evidence type="ECO:0000313" key="6">
    <source>
        <dbReference type="EMBL" id="CCI47096.1"/>
    </source>
</evidence>
<dbReference type="PROSITE" id="PS50089">
    <property type="entry name" value="ZF_RING_2"/>
    <property type="match status" value="1"/>
</dbReference>
<evidence type="ECO:0000256" key="4">
    <source>
        <dbReference type="PROSITE-ProRule" id="PRU00175"/>
    </source>
</evidence>
<sequence length="295" mass="33905">MYTVYHQSAEMQLDDVKKQSTERRLLKMSCEKLPSAFDYHGHARILCVGDTVVYRVSINVAVNTASTTQQDQEWIMWLFSISHERYHQFVKSVVDIFILPNVVEILHQSVDVDQEQAPYIAFIRSLYGIFHRYNMLNDIFAAQHDVTQMDHGRCYLESFLAKLWETLEIILPAITVATHLPFAGIEEVYTLYNIVCDFLMVPQDKIMETSCVYTNAILCLEDVEVLLPKYVKQHCSICLDGLLTIESSQNGTTPKKNSEAVKLPCGHIFHENCIIHWLGQRPTCPECRAPVGMWV</sequence>
<evidence type="ECO:0000256" key="3">
    <source>
        <dbReference type="ARBA" id="ARBA00022833"/>
    </source>
</evidence>
<keyword evidence="7" id="KW-1185">Reference proteome</keyword>
<reference evidence="6 7" key="1">
    <citation type="submission" date="2012-05" db="EMBL/GenBank/DDBJ databases">
        <title>Recombination and specialization in a pathogen metapopulation.</title>
        <authorList>
            <person name="Gardiner A."/>
            <person name="Kemen E."/>
            <person name="Schultz-Larsen T."/>
            <person name="MacLean D."/>
            <person name="Van Oosterhout C."/>
            <person name="Jones J.D.G."/>
        </authorList>
    </citation>
    <scope>NUCLEOTIDE SEQUENCE [LARGE SCALE GENOMIC DNA]</scope>
    <source>
        <strain evidence="6 7">Ac Nc2</strain>
    </source>
</reference>
<dbReference type="Pfam" id="PF13639">
    <property type="entry name" value="zf-RING_2"/>
    <property type="match status" value="1"/>
</dbReference>
<dbReference type="GO" id="GO:0008270">
    <property type="term" value="F:zinc ion binding"/>
    <property type="evidence" value="ECO:0007669"/>
    <property type="project" value="UniProtKB-KW"/>
</dbReference>
<dbReference type="EMBL" id="CAIX01000151">
    <property type="protein sequence ID" value="CCI47096.1"/>
    <property type="molecule type" value="Genomic_DNA"/>
</dbReference>
<dbReference type="AlphaFoldDB" id="A0A024GL79"/>